<sequence length="229" mass="25178">MQLSLELGLPIYWQACGLPLLDSSFSPARSQRLSLAELILDAEDWLVAQTGLRTADESAYPGDRGDGVRCLCSEPGNRPCLLVQIDVWREPLSIRDGDWEKGGVGDFEEFVPSPFSILVPCFPLASELNSIHFQTFILHSNQHRYLKKTVSLSDTGINYDSYQWTRSSTDGFEPGANCRLLSPSESGHHLVATTRCCLGQLLLSSTGCMGPVWQALMAVSRTAQDQGVV</sequence>
<dbReference type="Proteomes" id="UP000784294">
    <property type="component" value="Unassembled WGS sequence"/>
</dbReference>
<reference evidence="1" key="1">
    <citation type="submission" date="2018-11" db="EMBL/GenBank/DDBJ databases">
        <authorList>
            <consortium name="Pathogen Informatics"/>
        </authorList>
    </citation>
    <scope>NUCLEOTIDE SEQUENCE</scope>
</reference>
<protein>
    <submittedName>
        <fullName evidence="1">Uncharacterized protein</fullName>
    </submittedName>
</protein>
<proteinExistence type="predicted"/>
<organism evidence="1 2">
    <name type="scientific">Protopolystoma xenopodis</name>
    <dbReference type="NCBI Taxonomy" id="117903"/>
    <lineage>
        <taxon>Eukaryota</taxon>
        <taxon>Metazoa</taxon>
        <taxon>Spiralia</taxon>
        <taxon>Lophotrochozoa</taxon>
        <taxon>Platyhelminthes</taxon>
        <taxon>Monogenea</taxon>
        <taxon>Polyopisthocotylea</taxon>
        <taxon>Polystomatidea</taxon>
        <taxon>Polystomatidae</taxon>
        <taxon>Protopolystoma</taxon>
    </lineage>
</organism>
<gene>
    <name evidence="1" type="ORF">PXEA_LOCUS31506</name>
</gene>
<evidence type="ECO:0000313" key="1">
    <source>
        <dbReference type="EMBL" id="VEL38066.1"/>
    </source>
</evidence>
<name>A0A3S5CPP7_9PLAT</name>
<comment type="caution">
    <text evidence="1">The sequence shown here is derived from an EMBL/GenBank/DDBJ whole genome shotgun (WGS) entry which is preliminary data.</text>
</comment>
<dbReference type="AlphaFoldDB" id="A0A3S5CPP7"/>
<accession>A0A3S5CPP7</accession>
<dbReference type="EMBL" id="CAAALY010256785">
    <property type="protein sequence ID" value="VEL38066.1"/>
    <property type="molecule type" value="Genomic_DNA"/>
</dbReference>
<evidence type="ECO:0000313" key="2">
    <source>
        <dbReference type="Proteomes" id="UP000784294"/>
    </source>
</evidence>
<keyword evidence="2" id="KW-1185">Reference proteome</keyword>